<accession>A0AAV0AQA0</accession>
<keyword evidence="2" id="KW-1185">Reference proteome</keyword>
<dbReference type="Proteomes" id="UP001153365">
    <property type="component" value="Unassembled WGS sequence"/>
</dbReference>
<evidence type="ECO:0000313" key="2">
    <source>
        <dbReference type="Proteomes" id="UP001153365"/>
    </source>
</evidence>
<comment type="caution">
    <text evidence="1">The sequence shown here is derived from an EMBL/GenBank/DDBJ whole genome shotgun (WGS) entry which is preliminary data.</text>
</comment>
<dbReference type="Gene3D" id="3.40.50.620">
    <property type="entry name" value="HUPs"/>
    <property type="match status" value="1"/>
</dbReference>
<dbReference type="AlphaFoldDB" id="A0AAV0AQA0"/>
<sequence length="250" mass="28490">MEDINFEKGGKANLHNRAVNFIPTASLTVTGLRYREATHFNVYTGAAKTAFTINKQFASFEDEARLRESQDKSCLVYGGESGDFPITPVPTEEAATGSFIYSRKMPPFESPQCLGSRYRLVLTRGAEGPRGDWTKEGKRAVLKKIEEQNFKQTSQDFYSKRFKRSSISDFLSKFQAHLYQVQSAASNTVTWIAHLFAVYQIIERAIVRLYIRCNSPFESQQQQKDEKVEKYLPAWELKDGSLERAGRIIS</sequence>
<organism evidence="1 2">
    <name type="scientific">Phakopsora pachyrhizi</name>
    <name type="common">Asian soybean rust disease fungus</name>
    <dbReference type="NCBI Taxonomy" id="170000"/>
    <lineage>
        <taxon>Eukaryota</taxon>
        <taxon>Fungi</taxon>
        <taxon>Dikarya</taxon>
        <taxon>Basidiomycota</taxon>
        <taxon>Pucciniomycotina</taxon>
        <taxon>Pucciniomycetes</taxon>
        <taxon>Pucciniales</taxon>
        <taxon>Phakopsoraceae</taxon>
        <taxon>Phakopsora</taxon>
    </lineage>
</organism>
<dbReference type="InterPro" id="IPR014729">
    <property type="entry name" value="Rossmann-like_a/b/a_fold"/>
</dbReference>
<gene>
    <name evidence="1" type="ORF">PPACK8108_LOCUS4458</name>
</gene>
<dbReference type="EMBL" id="CALTRL010000815">
    <property type="protein sequence ID" value="CAH7669812.1"/>
    <property type="molecule type" value="Genomic_DNA"/>
</dbReference>
<reference evidence="1" key="1">
    <citation type="submission" date="2022-06" db="EMBL/GenBank/DDBJ databases">
        <authorList>
            <consortium name="SYNGENTA / RWTH Aachen University"/>
        </authorList>
    </citation>
    <scope>NUCLEOTIDE SEQUENCE</scope>
</reference>
<proteinExistence type="predicted"/>
<name>A0AAV0AQA0_PHAPC</name>
<evidence type="ECO:0000313" key="1">
    <source>
        <dbReference type="EMBL" id="CAH7669812.1"/>
    </source>
</evidence>
<protein>
    <submittedName>
        <fullName evidence="1">Uncharacterized protein</fullName>
    </submittedName>
</protein>